<name>A0A1M7YHH2_9BACT</name>
<reference evidence="7 8" key="1">
    <citation type="submission" date="2016-12" db="EMBL/GenBank/DDBJ databases">
        <authorList>
            <person name="Song W.-J."/>
            <person name="Kurnit D.M."/>
        </authorList>
    </citation>
    <scope>NUCLEOTIDE SEQUENCE [LARGE SCALE GENOMIC DNA]</scope>
    <source>
        <strain evidence="7 8">DSM 18488</strain>
    </source>
</reference>
<dbReference type="GO" id="GO:0006355">
    <property type="term" value="P:regulation of DNA-templated transcription"/>
    <property type="evidence" value="ECO:0007669"/>
    <property type="project" value="InterPro"/>
</dbReference>
<comment type="similarity">
    <text evidence="6">Belongs to the TacA antitoxin family.</text>
</comment>
<dbReference type="Gene3D" id="1.20.5.780">
    <property type="entry name" value="Single helix bin"/>
    <property type="match status" value="1"/>
</dbReference>
<evidence type="ECO:0000313" key="7">
    <source>
        <dbReference type="EMBL" id="SHO52094.1"/>
    </source>
</evidence>
<evidence type="ECO:0000256" key="3">
    <source>
        <dbReference type="ARBA" id="ARBA00023015"/>
    </source>
</evidence>
<accession>A0A1M7YHH2</accession>
<gene>
    <name evidence="7" type="ORF">SAMN02745220_04367</name>
</gene>
<evidence type="ECO:0000256" key="2">
    <source>
        <dbReference type="ARBA" id="ARBA00022649"/>
    </source>
</evidence>
<keyword evidence="3" id="KW-0805">Transcription regulation</keyword>
<dbReference type="InterPro" id="IPR010985">
    <property type="entry name" value="Ribbon_hlx_hlx"/>
</dbReference>
<dbReference type="STRING" id="1121416.SAMN02745220_04367"/>
<organism evidence="7 8">
    <name type="scientific">Desulfopila aestuarii DSM 18488</name>
    <dbReference type="NCBI Taxonomy" id="1121416"/>
    <lineage>
        <taxon>Bacteria</taxon>
        <taxon>Pseudomonadati</taxon>
        <taxon>Thermodesulfobacteriota</taxon>
        <taxon>Desulfobulbia</taxon>
        <taxon>Desulfobulbales</taxon>
        <taxon>Desulfocapsaceae</taxon>
        <taxon>Desulfopila</taxon>
    </lineage>
</organism>
<dbReference type="Proteomes" id="UP000184603">
    <property type="component" value="Unassembled WGS sequence"/>
</dbReference>
<dbReference type="EMBL" id="FRFE01000031">
    <property type="protein sequence ID" value="SHO52094.1"/>
    <property type="molecule type" value="Genomic_DNA"/>
</dbReference>
<protein>
    <submittedName>
        <fullName evidence="7">Uncharacterized conserved protein, DUF1778 family</fullName>
    </submittedName>
</protein>
<keyword evidence="1" id="KW-0678">Repressor</keyword>
<keyword evidence="4" id="KW-0238">DNA-binding</keyword>
<evidence type="ECO:0000256" key="4">
    <source>
        <dbReference type="ARBA" id="ARBA00023125"/>
    </source>
</evidence>
<keyword evidence="2" id="KW-1277">Toxin-antitoxin system</keyword>
<dbReference type="PANTHER" id="PTHR35401:SF1">
    <property type="entry name" value="CYTOPLASMIC PROTEIN"/>
    <property type="match status" value="1"/>
</dbReference>
<dbReference type="Pfam" id="PF08681">
    <property type="entry name" value="TacA1"/>
    <property type="match status" value="1"/>
</dbReference>
<evidence type="ECO:0000256" key="6">
    <source>
        <dbReference type="ARBA" id="ARBA00049988"/>
    </source>
</evidence>
<keyword evidence="8" id="KW-1185">Reference proteome</keyword>
<evidence type="ECO:0000256" key="5">
    <source>
        <dbReference type="ARBA" id="ARBA00023163"/>
    </source>
</evidence>
<sequence length="92" mass="10696">MKNMETREASINIRALRTQRDLIDKAAAMRNKTRSDFMLEAACHEAENVLLDQRLFQLSDSDYDAFLTALKAPVSENKQLRKLLEKRAPWED</sequence>
<proteinExistence type="inferred from homology"/>
<dbReference type="PANTHER" id="PTHR35401">
    <property type="entry name" value="COPG FAMILY HELIX-TURN-HELIX PROTEIN-RELATED-RELATED"/>
    <property type="match status" value="1"/>
</dbReference>
<dbReference type="AlphaFoldDB" id="A0A1M7YHH2"/>
<dbReference type="InterPro" id="IPR014795">
    <property type="entry name" value="TacA_1-like"/>
</dbReference>
<evidence type="ECO:0000313" key="8">
    <source>
        <dbReference type="Proteomes" id="UP000184603"/>
    </source>
</evidence>
<evidence type="ECO:0000256" key="1">
    <source>
        <dbReference type="ARBA" id="ARBA00022491"/>
    </source>
</evidence>
<keyword evidence="5" id="KW-0804">Transcription</keyword>
<dbReference type="SUPFAM" id="SSF47598">
    <property type="entry name" value="Ribbon-helix-helix"/>
    <property type="match status" value="1"/>
</dbReference>
<dbReference type="GO" id="GO:0003677">
    <property type="term" value="F:DNA binding"/>
    <property type="evidence" value="ECO:0007669"/>
    <property type="project" value="UniProtKB-KW"/>
</dbReference>